<dbReference type="EMBL" id="KI968735">
    <property type="protein sequence ID" value="EUN26857.1"/>
    <property type="molecule type" value="Genomic_DNA"/>
</dbReference>
<name>W7ES94_BIPV3</name>
<organism evidence="1 2">
    <name type="scientific">Bipolaris victoriae (strain FI3)</name>
    <name type="common">Victoria blight of oats agent</name>
    <name type="synonym">Cochliobolus victoriae</name>
    <dbReference type="NCBI Taxonomy" id="930091"/>
    <lineage>
        <taxon>Eukaryota</taxon>
        <taxon>Fungi</taxon>
        <taxon>Dikarya</taxon>
        <taxon>Ascomycota</taxon>
        <taxon>Pezizomycotina</taxon>
        <taxon>Dothideomycetes</taxon>
        <taxon>Pleosporomycetidae</taxon>
        <taxon>Pleosporales</taxon>
        <taxon>Pleosporineae</taxon>
        <taxon>Pleosporaceae</taxon>
        <taxon>Bipolaris</taxon>
    </lineage>
</organism>
<dbReference type="Proteomes" id="UP000054337">
    <property type="component" value="Unassembled WGS sequence"/>
</dbReference>
<sequence>MSTCAKARTGILIKEGKKSANKGQAYFGKFPPPSGIVIVVAVAAADATLSPPHATAVAAAVRHKKKNVRKRMGAQGLGSEHRIALRPRRRFFLMRKQTVGRSV</sequence>
<dbReference type="HOGENOM" id="CLU_2263280_0_0_1"/>
<dbReference type="GeneID" id="26251774"/>
<accession>W7ES94</accession>
<reference evidence="1 2" key="1">
    <citation type="journal article" date="2013" name="PLoS Genet.">
        <title>Comparative genome structure, secondary metabolite, and effector coding capacity across Cochliobolus pathogens.</title>
        <authorList>
            <person name="Condon B.J."/>
            <person name="Leng Y."/>
            <person name="Wu D."/>
            <person name="Bushley K.E."/>
            <person name="Ohm R.A."/>
            <person name="Otillar R."/>
            <person name="Martin J."/>
            <person name="Schackwitz W."/>
            <person name="Grimwood J."/>
            <person name="MohdZainudin N."/>
            <person name="Xue C."/>
            <person name="Wang R."/>
            <person name="Manning V.A."/>
            <person name="Dhillon B."/>
            <person name="Tu Z.J."/>
            <person name="Steffenson B.J."/>
            <person name="Salamov A."/>
            <person name="Sun H."/>
            <person name="Lowry S."/>
            <person name="LaButti K."/>
            <person name="Han J."/>
            <person name="Copeland A."/>
            <person name="Lindquist E."/>
            <person name="Barry K."/>
            <person name="Schmutz J."/>
            <person name="Baker S.E."/>
            <person name="Ciuffetti L.M."/>
            <person name="Grigoriev I.V."/>
            <person name="Zhong S."/>
            <person name="Turgeon B.G."/>
        </authorList>
    </citation>
    <scope>NUCLEOTIDE SEQUENCE [LARGE SCALE GENOMIC DNA]</scope>
    <source>
        <strain evidence="1 2">FI3</strain>
    </source>
</reference>
<proteinExistence type="predicted"/>
<evidence type="ECO:0000313" key="2">
    <source>
        <dbReference type="Proteomes" id="UP000054337"/>
    </source>
</evidence>
<evidence type="ECO:0000313" key="1">
    <source>
        <dbReference type="EMBL" id="EUN26857.1"/>
    </source>
</evidence>
<keyword evidence="2" id="KW-1185">Reference proteome</keyword>
<gene>
    <name evidence="1" type="ORF">COCVIDRAFT_16137</name>
</gene>
<dbReference type="RefSeq" id="XP_014556401.1">
    <property type="nucleotide sequence ID" value="XM_014700915.1"/>
</dbReference>
<protein>
    <submittedName>
        <fullName evidence="1">Uncharacterized protein</fullName>
    </submittedName>
</protein>
<dbReference type="AlphaFoldDB" id="W7ES94"/>